<dbReference type="Proteomes" id="UP000012174">
    <property type="component" value="Unassembled WGS sequence"/>
</dbReference>
<evidence type="ECO:0000313" key="5">
    <source>
        <dbReference type="EMBL" id="EMR68389.1"/>
    </source>
</evidence>
<evidence type="ECO:0000313" key="6">
    <source>
        <dbReference type="Proteomes" id="UP000012174"/>
    </source>
</evidence>
<evidence type="ECO:0000256" key="3">
    <source>
        <dbReference type="ARBA" id="ARBA00023242"/>
    </source>
</evidence>
<dbReference type="GO" id="GO:0008270">
    <property type="term" value="F:zinc ion binding"/>
    <property type="evidence" value="ECO:0007669"/>
    <property type="project" value="InterPro"/>
</dbReference>
<organism evidence="5 6">
    <name type="scientific">Eutypa lata (strain UCR-EL1)</name>
    <name type="common">Grapevine dieback disease fungus</name>
    <name type="synonym">Eutypa armeniacae</name>
    <dbReference type="NCBI Taxonomy" id="1287681"/>
    <lineage>
        <taxon>Eukaryota</taxon>
        <taxon>Fungi</taxon>
        <taxon>Dikarya</taxon>
        <taxon>Ascomycota</taxon>
        <taxon>Pezizomycotina</taxon>
        <taxon>Sordariomycetes</taxon>
        <taxon>Xylariomycetidae</taxon>
        <taxon>Xylariales</taxon>
        <taxon>Diatrypaceae</taxon>
        <taxon>Eutypa</taxon>
    </lineage>
</organism>
<keyword evidence="6" id="KW-1185">Reference proteome</keyword>
<evidence type="ECO:0000256" key="1">
    <source>
        <dbReference type="ARBA" id="ARBA00023015"/>
    </source>
</evidence>
<evidence type="ECO:0000259" key="4">
    <source>
        <dbReference type="SMART" id="SM00906"/>
    </source>
</evidence>
<dbReference type="InterPro" id="IPR007219">
    <property type="entry name" value="XnlR_reg_dom"/>
</dbReference>
<dbReference type="HOGENOM" id="CLU_1415167_0_0_1"/>
<keyword evidence="3" id="KW-0539">Nucleus</keyword>
<dbReference type="EMBL" id="KB706249">
    <property type="protein sequence ID" value="EMR68389.1"/>
    <property type="molecule type" value="Genomic_DNA"/>
</dbReference>
<dbReference type="STRING" id="1287681.M7SPK8"/>
<dbReference type="AlphaFoldDB" id="M7SPK8"/>
<dbReference type="PANTHER" id="PTHR47840">
    <property type="entry name" value="ZN(II)2CYS6 TRANSCRIPTION FACTOR (EUROFUNG)-RELATED"/>
    <property type="match status" value="1"/>
</dbReference>
<dbReference type="GO" id="GO:0003677">
    <property type="term" value="F:DNA binding"/>
    <property type="evidence" value="ECO:0007669"/>
    <property type="project" value="InterPro"/>
</dbReference>
<keyword evidence="2" id="KW-0804">Transcription</keyword>
<dbReference type="KEGG" id="ela:UCREL1_4606"/>
<keyword evidence="1" id="KW-0805">Transcription regulation</keyword>
<dbReference type="OrthoDB" id="5392779at2759"/>
<proteinExistence type="predicted"/>
<sequence length="192" mass="21792">MARKFLTLASRLVTRNDELVCSLEGVECIMIESLYHHNAGNLHRAWLAARRAMAIAQIIGLYRRAKWSSLKVLDPEARARISPGSLWFRVVHADRYFSLMLGLPQGSSENSFATPKALESCDPFERLERMAAVVAGRILQIRDTKLRDFDTTYKIDELLLEASESMPTEWWPTPDLASDENTAVRKAIRIMG</sequence>
<dbReference type="CDD" id="cd12148">
    <property type="entry name" value="fungal_TF_MHR"/>
    <property type="match status" value="1"/>
</dbReference>
<gene>
    <name evidence="5" type="ORF">UCREL1_4606</name>
</gene>
<dbReference type="eggNOG" id="ENOG502SJ8Q">
    <property type="taxonomic scope" value="Eukaryota"/>
</dbReference>
<name>M7SPK8_EUTLA</name>
<feature type="domain" description="Xylanolytic transcriptional activator regulatory" evidence="4">
    <location>
        <begin position="45"/>
        <end position="125"/>
    </location>
</feature>
<dbReference type="GO" id="GO:0006351">
    <property type="term" value="P:DNA-templated transcription"/>
    <property type="evidence" value="ECO:0007669"/>
    <property type="project" value="InterPro"/>
</dbReference>
<dbReference type="SMART" id="SM00906">
    <property type="entry name" value="Fungal_trans"/>
    <property type="match status" value="1"/>
</dbReference>
<evidence type="ECO:0000256" key="2">
    <source>
        <dbReference type="ARBA" id="ARBA00023163"/>
    </source>
</evidence>
<dbReference type="PANTHER" id="PTHR47840:SF1">
    <property type="entry name" value="ZN(II)2CYS6 TRANSCRIPTION FACTOR (EUROFUNG)"/>
    <property type="match status" value="1"/>
</dbReference>
<protein>
    <submittedName>
        <fullName evidence="5">Putative zn 2cys6 transcription factor protein</fullName>
    </submittedName>
</protein>
<reference evidence="6" key="1">
    <citation type="journal article" date="2013" name="Genome Announc.">
        <title>Draft genome sequence of the grapevine dieback fungus Eutypa lata UCR-EL1.</title>
        <authorList>
            <person name="Blanco-Ulate B."/>
            <person name="Rolshausen P.E."/>
            <person name="Cantu D."/>
        </authorList>
    </citation>
    <scope>NUCLEOTIDE SEQUENCE [LARGE SCALE GENOMIC DNA]</scope>
    <source>
        <strain evidence="6">UCR-EL1</strain>
    </source>
</reference>
<accession>M7SPK8</accession>